<gene>
    <name evidence="2" type="ORF">K457DRAFT_127174</name>
</gene>
<evidence type="ECO:0000313" key="2">
    <source>
        <dbReference type="EMBL" id="OAQ27824.1"/>
    </source>
</evidence>
<evidence type="ECO:0000313" key="3">
    <source>
        <dbReference type="Proteomes" id="UP000078512"/>
    </source>
</evidence>
<accession>A0A197JU41</accession>
<dbReference type="AlphaFoldDB" id="A0A197JU41"/>
<dbReference type="Proteomes" id="UP000078512">
    <property type="component" value="Unassembled WGS sequence"/>
</dbReference>
<keyword evidence="3" id="KW-1185">Reference proteome</keyword>
<organism evidence="2 3">
    <name type="scientific">Linnemannia elongata AG-77</name>
    <dbReference type="NCBI Taxonomy" id="1314771"/>
    <lineage>
        <taxon>Eukaryota</taxon>
        <taxon>Fungi</taxon>
        <taxon>Fungi incertae sedis</taxon>
        <taxon>Mucoromycota</taxon>
        <taxon>Mortierellomycotina</taxon>
        <taxon>Mortierellomycetes</taxon>
        <taxon>Mortierellales</taxon>
        <taxon>Mortierellaceae</taxon>
        <taxon>Linnemannia</taxon>
    </lineage>
</organism>
<name>A0A197JU41_9FUNG</name>
<dbReference type="EMBL" id="KV442053">
    <property type="protein sequence ID" value="OAQ27824.1"/>
    <property type="molecule type" value="Genomic_DNA"/>
</dbReference>
<proteinExistence type="predicted"/>
<evidence type="ECO:0000256" key="1">
    <source>
        <dbReference type="SAM" id="MobiDB-lite"/>
    </source>
</evidence>
<sequence>MSVVTPQNLVNVNPKYHYGNVLTVKVLPPTANDGIDKITTIIANMYFIEFMANDEASQEKYQWAQNPKFNFDLPFIEGIIPAAATGLNKSLKFNSAPRTNIAAYPTTVYSGYATTMVTFPTITSPPVGPFETPQSTTPITAEPNVASTVLDPRPNRS</sequence>
<reference evidence="2 3" key="1">
    <citation type="submission" date="2016-05" db="EMBL/GenBank/DDBJ databases">
        <title>Genome sequencing reveals origins of a unique bacterial endosymbiosis in the earliest lineages of terrestrial Fungi.</title>
        <authorList>
            <consortium name="DOE Joint Genome Institute"/>
            <person name="Uehling J."/>
            <person name="Gryganskyi A."/>
            <person name="Hameed K."/>
            <person name="Tschaplinski T."/>
            <person name="Misztal P."/>
            <person name="Wu S."/>
            <person name="Desiro A."/>
            <person name="Vande Pol N."/>
            <person name="Du Z.-Y."/>
            <person name="Zienkiewicz A."/>
            <person name="Zienkiewicz K."/>
            <person name="Morin E."/>
            <person name="Tisserant E."/>
            <person name="Splivallo R."/>
            <person name="Hainaut M."/>
            <person name="Henrissat B."/>
            <person name="Ohm R."/>
            <person name="Kuo A."/>
            <person name="Yan J."/>
            <person name="Lipzen A."/>
            <person name="Nolan M."/>
            <person name="Labutti K."/>
            <person name="Barry K."/>
            <person name="Goldstein A."/>
            <person name="Labbe J."/>
            <person name="Schadt C."/>
            <person name="Tuskan G."/>
            <person name="Grigoriev I."/>
            <person name="Martin F."/>
            <person name="Vilgalys R."/>
            <person name="Bonito G."/>
        </authorList>
    </citation>
    <scope>NUCLEOTIDE SEQUENCE [LARGE SCALE GENOMIC DNA]</scope>
    <source>
        <strain evidence="2 3">AG-77</strain>
    </source>
</reference>
<feature type="region of interest" description="Disordered" evidence="1">
    <location>
        <begin position="128"/>
        <end position="157"/>
    </location>
</feature>
<protein>
    <submittedName>
        <fullName evidence="2">Uncharacterized protein</fullName>
    </submittedName>
</protein>